<keyword evidence="3" id="KW-0408">Iron</keyword>
<evidence type="ECO:0000256" key="2">
    <source>
        <dbReference type="ARBA" id="ARBA00022723"/>
    </source>
</evidence>
<dbReference type="Gene3D" id="3.30.70.20">
    <property type="match status" value="2"/>
</dbReference>
<evidence type="ECO:0000313" key="6">
    <source>
        <dbReference type="EMBL" id="AGA69154.1"/>
    </source>
</evidence>
<dbReference type="CDD" id="cd10551">
    <property type="entry name" value="PsrB"/>
    <property type="match status" value="1"/>
</dbReference>
<keyword evidence="7" id="KW-1185">Reference proteome</keyword>
<dbReference type="PANTHER" id="PTHR43177:SF3">
    <property type="entry name" value="PROTEIN NRFC HOMOLOG"/>
    <property type="match status" value="1"/>
</dbReference>
<keyword evidence="4" id="KW-0411">Iron-sulfur</keyword>
<dbReference type="GO" id="GO:0046872">
    <property type="term" value="F:metal ion binding"/>
    <property type="evidence" value="ECO:0007669"/>
    <property type="project" value="UniProtKB-KW"/>
</dbReference>
<reference evidence="7" key="1">
    <citation type="submission" date="2012-02" db="EMBL/GenBank/DDBJ databases">
        <title>Complete sequence of Desulfitobacterium dichloroeliminans LMG P-21439.</title>
        <authorList>
            <person name="Lucas S."/>
            <person name="Han J."/>
            <person name="Lapidus A."/>
            <person name="Cheng J.-F."/>
            <person name="Goodwin L."/>
            <person name="Pitluck S."/>
            <person name="Peters L."/>
            <person name="Ovchinnikova G."/>
            <person name="Teshima H."/>
            <person name="Detter J.C."/>
            <person name="Han C."/>
            <person name="Tapia R."/>
            <person name="Land M."/>
            <person name="Hauser L."/>
            <person name="Kyrpides N."/>
            <person name="Ivanova N."/>
            <person name="Pagani I."/>
            <person name="Kruse T."/>
            <person name="de Vos W.M."/>
            <person name="Boon N."/>
            <person name="Smidt H."/>
            <person name="Woyke T."/>
        </authorList>
    </citation>
    <scope>NUCLEOTIDE SEQUENCE [LARGE SCALE GENOMIC DNA]</scope>
    <source>
        <strain evidence="7">LMG P-21439 / DCA1</strain>
    </source>
</reference>
<dbReference type="Proteomes" id="UP000010797">
    <property type="component" value="Chromosome"/>
</dbReference>
<dbReference type="PROSITE" id="PS00198">
    <property type="entry name" value="4FE4S_FER_1"/>
    <property type="match status" value="1"/>
</dbReference>
<dbReference type="KEGG" id="ddl:Desdi_1665"/>
<keyword evidence="2" id="KW-0479">Metal-binding</keyword>
<dbReference type="PROSITE" id="PS51379">
    <property type="entry name" value="4FE4S_FER_2"/>
    <property type="match status" value="3"/>
</dbReference>
<feature type="domain" description="4Fe-4S ferredoxin-type" evidence="5">
    <location>
        <begin position="91"/>
        <end position="120"/>
    </location>
</feature>
<name>L0F5Q5_DESDL</name>
<sequence>MSVKLGMLIDQDRCIGCWTCSVICKMENNIGLGNWWNRILSNGTDEYGTTPATGLDGQPTLYYQPTACMHCENAPCVRACPTGATYKDENGITRQDYKKCIGCRTCMAACPYNARVFNWGTPEHVPAFDDDHIGDARVPSRPKGVVEKCTFCQEKVAQGESPACVTGCTANARVFGDLNDPNSEISRLIRERGAKPLLEDIGTKPSVYYVPPRRKLKKPAFEGSGYYGE</sequence>
<feature type="domain" description="4Fe-4S ferredoxin-type" evidence="5">
    <location>
        <begin position="5"/>
        <end position="35"/>
    </location>
</feature>
<dbReference type="STRING" id="871963.Desdi_1665"/>
<dbReference type="RefSeq" id="WP_015262144.1">
    <property type="nucleotide sequence ID" value="NC_019903.1"/>
</dbReference>
<evidence type="ECO:0000313" key="7">
    <source>
        <dbReference type="Proteomes" id="UP000010797"/>
    </source>
</evidence>
<dbReference type="InterPro" id="IPR050954">
    <property type="entry name" value="ET_IronSulfur_Cluster-Binding"/>
</dbReference>
<evidence type="ECO:0000256" key="1">
    <source>
        <dbReference type="ARBA" id="ARBA00022485"/>
    </source>
</evidence>
<dbReference type="InterPro" id="IPR017900">
    <property type="entry name" value="4Fe4S_Fe_S_CS"/>
</dbReference>
<dbReference type="PANTHER" id="PTHR43177">
    <property type="entry name" value="PROTEIN NRFC"/>
    <property type="match status" value="1"/>
</dbReference>
<evidence type="ECO:0000256" key="4">
    <source>
        <dbReference type="ARBA" id="ARBA00023014"/>
    </source>
</evidence>
<dbReference type="InterPro" id="IPR017896">
    <property type="entry name" value="4Fe4S_Fe-S-bd"/>
</dbReference>
<accession>L0F5Q5</accession>
<dbReference type="AlphaFoldDB" id="L0F5Q5"/>
<keyword evidence="1" id="KW-0004">4Fe-4S</keyword>
<organism evidence="6 7">
    <name type="scientific">Desulfitobacterium dichloroeliminans (strain LMG P-21439 / DCA1)</name>
    <dbReference type="NCBI Taxonomy" id="871963"/>
    <lineage>
        <taxon>Bacteria</taxon>
        <taxon>Bacillati</taxon>
        <taxon>Bacillota</taxon>
        <taxon>Clostridia</taxon>
        <taxon>Eubacteriales</taxon>
        <taxon>Desulfitobacteriaceae</taxon>
        <taxon>Desulfitobacterium</taxon>
    </lineage>
</organism>
<protein>
    <submittedName>
        <fullName evidence="6">Fe-S-cluster-containing hydrogenase subunit</fullName>
    </submittedName>
</protein>
<dbReference type="GO" id="GO:0051539">
    <property type="term" value="F:4 iron, 4 sulfur cluster binding"/>
    <property type="evidence" value="ECO:0007669"/>
    <property type="project" value="UniProtKB-KW"/>
</dbReference>
<dbReference type="OrthoDB" id="9810688at2"/>
<gene>
    <name evidence="6" type="ordered locus">Desdi_1665</name>
</gene>
<dbReference type="SUPFAM" id="SSF54862">
    <property type="entry name" value="4Fe-4S ferredoxins"/>
    <property type="match status" value="1"/>
</dbReference>
<evidence type="ECO:0000256" key="3">
    <source>
        <dbReference type="ARBA" id="ARBA00023004"/>
    </source>
</evidence>
<dbReference type="Pfam" id="PF13247">
    <property type="entry name" value="Fer4_11"/>
    <property type="match status" value="2"/>
</dbReference>
<dbReference type="EMBL" id="CP003344">
    <property type="protein sequence ID" value="AGA69154.1"/>
    <property type="molecule type" value="Genomic_DNA"/>
</dbReference>
<dbReference type="HOGENOM" id="CLU_043374_1_0_9"/>
<feature type="domain" description="4Fe-4S ferredoxin-type" evidence="5">
    <location>
        <begin position="59"/>
        <end position="90"/>
    </location>
</feature>
<evidence type="ECO:0000259" key="5">
    <source>
        <dbReference type="PROSITE" id="PS51379"/>
    </source>
</evidence>
<dbReference type="eggNOG" id="COG0437">
    <property type="taxonomic scope" value="Bacteria"/>
</dbReference>
<proteinExistence type="predicted"/>